<keyword evidence="2" id="KW-1185">Reference proteome</keyword>
<protein>
    <submittedName>
        <fullName evidence="1">Uncharacterized protein</fullName>
    </submittedName>
</protein>
<gene>
    <name evidence="1" type="ORF">BDR25DRAFT_306083</name>
</gene>
<evidence type="ECO:0000313" key="1">
    <source>
        <dbReference type="EMBL" id="KAF2466584.1"/>
    </source>
</evidence>
<sequence>MDLDQLLNHTPLPPLLGLPREIRDLIYGELLEHGSVSIASGVTATPAIDNGTKTPNLGQSIREENPVRHPFRSRSTWTQCLRDFSLASDQVDLFSIEDTYLCTVDSQTVDIFLTYQLAPIDHDALVSNSPRLNLQIMHVCRQTYNEAREIFYGKNIFKFRSDFRIPTALHFLKDRSPESLACIHSLELGVLEDNGLDDRKDHYPLRCEPGGLKLRMASDYYPKLCAMLGSPSMHLRRLRLVVETHSMFPPLLTGFGAIEPALAFEKAWPVPPPVWLGPLLDTKNLDSIVLYWFSSRPLIRRFATAATEIRNQMLKPLTAYETVKSKTFERTAIMFRVRMFWPDSRYGAELEGYRDSSVQYNKDVEDTEWQDRDSRPEQIEEDQRLDELMETIVPNQKENGDCMQGFGQGTVCFCELNAL</sequence>
<comment type="caution">
    <text evidence="1">The sequence shown here is derived from an EMBL/GenBank/DDBJ whole genome shotgun (WGS) entry which is preliminary data.</text>
</comment>
<dbReference type="EMBL" id="MU003524">
    <property type="protein sequence ID" value="KAF2466584.1"/>
    <property type="molecule type" value="Genomic_DNA"/>
</dbReference>
<accession>A0ACB6QI28</accession>
<dbReference type="Proteomes" id="UP000799755">
    <property type="component" value="Unassembled WGS sequence"/>
</dbReference>
<name>A0ACB6QI28_9PLEO</name>
<organism evidence="1 2">
    <name type="scientific">Lindgomyces ingoldianus</name>
    <dbReference type="NCBI Taxonomy" id="673940"/>
    <lineage>
        <taxon>Eukaryota</taxon>
        <taxon>Fungi</taxon>
        <taxon>Dikarya</taxon>
        <taxon>Ascomycota</taxon>
        <taxon>Pezizomycotina</taxon>
        <taxon>Dothideomycetes</taxon>
        <taxon>Pleosporomycetidae</taxon>
        <taxon>Pleosporales</taxon>
        <taxon>Lindgomycetaceae</taxon>
        <taxon>Lindgomyces</taxon>
    </lineage>
</organism>
<proteinExistence type="predicted"/>
<evidence type="ECO:0000313" key="2">
    <source>
        <dbReference type="Proteomes" id="UP000799755"/>
    </source>
</evidence>
<reference evidence="1" key="1">
    <citation type="journal article" date="2020" name="Stud. Mycol.">
        <title>101 Dothideomycetes genomes: a test case for predicting lifestyles and emergence of pathogens.</title>
        <authorList>
            <person name="Haridas S."/>
            <person name="Albert R."/>
            <person name="Binder M."/>
            <person name="Bloem J."/>
            <person name="Labutti K."/>
            <person name="Salamov A."/>
            <person name="Andreopoulos B."/>
            <person name="Baker S."/>
            <person name="Barry K."/>
            <person name="Bills G."/>
            <person name="Bluhm B."/>
            <person name="Cannon C."/>
            <person name="Castanera R."/>
            <person name="Culley D."/>
            <person name="Daum C."/>
            <person name="Ezra D."/>
            <person name="Gonzalez J."/>
            <person name="Henrissat B."/>
            <person name="Kuo A."/>
            <person name="Liang C."/>
            <person name="Lipzen A."/>
            <person name="Lutzoni F."/>
            <person name="Magnuson J."/>
            <person name="Mondo S."/>
            <person name="Nolan M."/>
            <person name="Ohm R."/>
            <person name="Pangilinan J."/>
            <person name="Park H.-J."/>
            <person name="Ramirez L."/>
            <person name="Alfaro M."/>
            <person name="Sun H."/>
            <person name="Tritt A."/>
            <person name="Yoshinaga Y."/>
            <person name="Zwiers L.-H."/>
            <person name="Turgeon B."/>
            <person name="Goodwin S."/>
            <person name="Spatafora J."/>
            <person name="Crous P."/>
            <person name="Grigoriev I."/>
        </authorList>
    </citation>
    <scope>NUCLEOTIDE SEQUENCE</scope>
    <source>
        <strain evidence="1">ATCC 200398</strain>
    </source>
</reference>